<accession>A0AA39UHM6</accession>
<feature type="transmembrane region" description="Helical" evidence="1">
    <location>
        <begin position="59"/>
        <end position="78"/>
    </location>
</feature>
<organism evidence="2 3">
    <name type="scientific">Armillaria luteobubalina</name>
    <dbReference type="NCBI Taxonomy" id="153913"/>
    <lineage>
        <taxon>Eukaryota</taxon>
        <taxon>Fungi</taxon>
        <taxon>Dikarya</taxon>
        <taxon>Basidiomycota</taxon>
        <taxon>Agaricomycotina</taxon>
        <taxon>Agaricomycetes</taxon>
        <taxon>Agaricomycetidae</taxon>
        <taxon>Agaricales</taxon>
        <taxon>Marasmiineae</taxon>
        <taxon>Physalacriaceae</taxon>
        <taxon>Armillaria</taxon>
    </lineage>
</organism>
<evidence type="ECO:0000256" key="1">
    <source>
        <dbReference type="SAM" id="Phobius"/>
    </source>
</evidence>
<sequence length="149" mass="17169">MWTIVSAKDRNQGLANHAMVFVILCLYVLDIAFIDNGQNFWTVFSALSAPLPEYKRTQWLLSVSGLVSTLAADSSLIWRCWIVWRQHWRIVLLHIQCLFTATASSAQIWKVELDSVKDSSPQSFLQIVVNKVWELVDRRMSQKSLPMLM</sequence>
<feature type="transmembrane region" description="Helical" evidence="1">
    <location>
        <begin position="14"/>
        <end position="34"/>
    </location>
</feature>
<dbReference type="EMBL" id="JAUEPU010000063">
    <property type="protein sequence ID" value="KAK0482939.1"/>
    <property type="molecule type" value="Genomic_DNA"/>
</dbReference>
<evidence type="ECO:0000313" key="3">
    <source>
        <dbReference type="Proteomes" id="UP001175228"/>
    </source>
</evidence>
<name>A0AA39UHM6_9AGAR</name>
<feature type="transmembrane region" description="Helical" evidence="1">
    <location>
        <begin position="90"/>
        <end position="109"/>
    </location>
</feature>
<dbReference type="Proteomes" id="UP001175228">
    <property type="component" value="Unassembled WGS sequence"/>
</dbReference>
<reference evidence="2" key="1">
    <citation type="submission" date="2023-06" db="EMBL/GenBank/DDBJ databases">
        <authorList>
            <consortium name="Lawrence Berkeley National Laboratory"/>
            <person name="Ahrendt S."/>
            <person name="Sahu N."/>
            <person name="Indic B."/>
            <person name="Wong-Bajracharya J."/>
            <person name="Merenyi Z."/>
            <person name="Ke H.-M."/>
            <person name="Monk M."/>
            <person name="Kocsube S."/>
            <person name="Drula E."/>
            <person name="Lipzen A."/>
            <person name="Balint B."/>
            <person name="Henrissat B."/>
            <person name="Andreopoulos B."/>
            <person name="Martin F.M."/>
            <person name="Harder C.B."/>
            <person name="Rigling D."/>
            <person name="Ford K.L."/>
            <person name="Foster G.D."/>
            <person name="Pangilinan J."/>
            <person name="Papanicolaou A."/>
            <person name="Barry K."/>
            <person name="LaButti K."/>
            <person name="Viragh M."/>
            <person name="Koriabine M."/>
            <person name="Yan M."/>
            <person name="Riley R."/>
            <person name="Champramary S."/>
            <person name="Plett K.L."/>
            <person name="Tsai I.J."/>
            <person name="Slot J."/>
            <person name="Sipos G."/>
            <person name="Plett J."/>
            <person name="Nagy L.G."/>
            <person name="Grigoriev I.V."/>
        </authorList>
    </citation>
    <scope>NUCLEOTIDE SEQUENCE</scope>
    <source>
        <strain evidence="2">HWK02</strain>
    </source>
</reference>
<evidence type="ECO:0000313" key="2">
    <source>
        <dbReference type="EMBL" id="KAK0482939.1"/>
    </source>
</evidence>
<keyword evidence="1" id="KW-1133">Transmembrane helix</keyword>
<protein>
    <submittedName>
        <fullName evidence="2">Uncharacterized protein</fullName>
    </submittedName>
</protein>
<keyword evidence="3" id="KW-1185">Reference proteome</keyword>
<keyword evidence="1" id="KW-0472">Membrane</keyword>
<keyword evidence="1" id="KW-0812">Transmembrane</keyword>
<gene>
    <name evidence="2" type="ORF">EDD18DRAFT_1112453</name>
</gene>
<dbReference type="AlphaFoldDB" id="A0AA39UHM6"/>
<comment type="caution">
    <text evidence="2">The sequence shown here is derived from an EMBL/GenBank/DDBJ whole genome shotgun (WGS) entry which is preliminary data.</text>
</comment>
<proteinExistence type="predicted"/>